<evidence type="ECO:0000256" key="2">
    <source>
        <dbReference type="RuleBase" id="RU003749"/>
    </source>
</evidence>
<sequence length="116" mass="12673">MTELAITVRQRPGFHLVQLEGELDSTTQLPLRQAFNELLTEAPPKIVVDAARLAFCDSSGLWTLITGQREAEGRGGGLRLIGVHGPLARLLSVTRLVDMFPSYASLDQAAHWPGPR</sequence>
<comment type="caution">
    <text evidence="4">The sequence shown here is derived from an EMBL/GenBank/DDBJ whole genome shotgun (WGS) entry which is preliminary data.</text>
</comment>
<dbReference type="AlphaFoldDB" id="A0A438MK36"/>
<protein>
    <recommendedName>
        <fullName evidence="2">Anti-sigma factor antagonist</fullName>
    </recommendedName>
</protein>
<dbReference type="OrthoDB" id="3481860at2"/>
<dbReference type="PROSITE" id="PS50801">
    <property type="entry name" value="STAS"/>
    <property type="match status" value="1"/>
</dbReference>
<evidence type="ECO:0000259" key="3">
    <source>
        <dbReference type="PROSITE" id="PS50801"/>
    </source>
</evidence>
<dbReference type="GO" id="GO:0043856">
    <property type="term" value="F:anti-sigma factor antagonist activity"/>
    <property type="evidence" value="ECO:0007669"/>
    <property type="project" value="InterPro"/>
</dbReference>
<comment type="similarity">
    <text evidence="1 2">Belongs to the anti-sigma-factor antagonist family.</text>
</comment>
<dbReference type="EMBL" id="SAUN01000001">
    <property type="protein sequence ID" value="RVX45771.1"/>
    <property type="molecule type" value="Genomic_DNA"/>
</dbReference>
<dbReference type="InterPro" id="IPR058548">
    <property type="entry name" value="MlaB-like_STAS"/>
</dbReference>
<dbReference type="PANTHER" id="PTHR33495:SF2">
    <property type="entry name" value="ANTI-SIGMA FACTOR ANTAGONIST TM_1081-RELATED"/>
    <property type="match status" value="1"/>
</dbReference>
<evidence type="ECO:0000256" key="1">
    <source>
        <dbReference type="ARBA" id="ARBA00009013"/>
    </source>
</evidence>
<name>A0A438MK36_9ACTN</name>
<dbReference type="Gene3D" id="3.30.750.24">
    <property type="entry name" value="STAS domain"/>
    <property type="match status" value="1"/>
</dbReference>
<evidence type="ECO:0000313" key="4">
    <source>
        <dbReference type="EMBL" id="RVX45771.1"/>
    </source>
</evidence>
<accession>A0A438MK36</accession>
<dbReference type="InterPro" id="IPR003658">
    <property type="entry name" value="Anti-sigma_ant"/>
</dbReference>
<evidence type="ECO:0000313" key="5">
    <source>
        <dbReference type="Proteomes" id="UP000284824"/>
    </source>
</evidence>
<dbReference type="InterPro" id="IPR002645">
    <property type="entry name" value="STAS_dom"/>
</dbReference>
<keyword evidence="5" id="KW-1185">Reference proteome</keyword>
<dbReference type="PANTHER" id="PTHR33495">
    <property type="entry name" value="ANTI-SIGMA FACTOR ANTAGONIST TM_1081-RELATED-RELATED"/>
    <property type="match status" value="1"/>
</dbReference>
<organism evidence="4 5">
    <name type="scientific">Nonomuraea polychroma</name>
    <dbReference type="NCBI Taxonomy" id="46176"/>
    <lineage>
        <taxon>Bacteria</taxon>
        <taxon>Bacillati</taxon>
        <taxon>Actinomycetota</taxon>
        <taxon>Actinomycetes</taxon>
        <taxon>Streptosporangiales</taxon>
        <taxon>Streptosporangiaceae</taxon>
        <taxon>Nonomuraea</taxon>
    </lineage>
</organism>
<dbReference type="Pfam" id="PF13466">
    <property type="entry name" value="STAS_2"/>
    <property type="match status" value="1"/>
</dbReference>
<dbReference type="Proteomes" id="UP000284824">
    <property type="component" value="Unassembled WGS sequence"/>
</dbReference>
<dbReference type="InterPro" id="IPR036513">
    <property type="entry name" value="STAS_dom_sf"/>
</dbReference>
<dbReference type="SUPFAM" id="SSF52091">
    <property type="entry name" value="SpoIIaa-like"/>
    <property type="match status" value="1"/>
</dbReference>
<feature type="domain" description="STAS" evidence="3">
    <location>
        <begin position="4"/>
        <end position="113"/>
    </location>
</feature>
<reference evidence="4 5" key="1">
    <citation type="submission" date="2019-01" db="EMBL/GenBank/DDBJ databases">
        <title>Sequencing the genomes of 1000 actinobacteria strains.</title>
        <authorList>
            <person name="Klenk H.-P."/>
        </authorList>
    </citation>
    <scope>NUCLEOTIDE SEQUENCE [LARGE SCALE GENOMIC DNA]</scope>
    <source>
        <strain evidence="4 5">DSM 43925</strain>
    </source>
</reference>
<proteinExistence type="inferred from homology"/>
<gene>
    <name evidence="4" type="ORF">EDD27_8588</name>
</gene>
<dbReference type="CDD" id="cd07043">
    <property type="entry name" value="STAS_anti-anti-sigma_factors"/>
    <property type="match status" value="1"/>
</dbReference>
<dbReference type="RefSeq" id="WP_127937448.1">
    <property type="nucleotide sequence ID" value="NZ_SAUN01000001.1"/>
</dbReference>
<dbReference type="NCBIfam" id="TIGR00377">
    <property type="entry name" value="ant_ant_sig"/>
    <property type="match status" value="1"/>
</dbReference>